<proteinExistence type="predicted"/>
<feature type="transmembrane region" description="Helical" evidence="6">
    <location>
        <begin position="61"/>
        <end position="79"/>
    </location>
</feature>
<feature type="domain" description="Citrate transporter-like" evidence="7">
    <location>
        <begin position="14"/>
        <end position="375"/>
    </location>
</feature>
<name>A0A419N2D6_9GAMM</name>
<keyword evidence="9" id="KW-1185">Reference proteome</keyword>
<reference evidence="8 9" key="1">
    <citation type="submission" date="2018-09" db="EMBL/GenBank/DDBJ databases">
        <authorList>
            <person name="Le Fleche-Mateos A."/>
        </authorList>
    </citation>
    <scope>NUCLEOTIDE SEQUENCE [LARGE SCALE GENOMIC DNA]</scope>
    <source>
        <strain evidence="8 9">DSM 27399</strain>
    </source>
</reference>
<evidence type="ECO:0000313" key="9">
    <source>
        <dbReference type="Proteomes" id="UP000284908"/>
    </source>
</evidence>
<dbReference type="NCBIfam" id="TIGR00784">
    <property type="entry name" value="citMHS"/>
    <property type="match status" value="1"/>
</dbReference>
<keyword evidence="5 6" id="KW-0472">Membrane</keyword>
<feature type="transmembrane region" description="Helical" evidence="6">
    <location>
        <begin position="99"/>
        <end position="125"/>
    </location>
</feature>
<feature type="transmembrane region" description="Helical" evidence="6">
    <location>
        <begin position="173"/>
        <end position="195"/>
    </location>
</feature>
<accession>A0A419N2D6</accession>
<dbReference type="InterPro" id="IPR004680">
    <property type="entry name" value="Cit_transptr-like_dom"/>
</dbReference>
<dbReference type="OrthoDB" id="5329450at2"/>
<evidence type="ECO:0000256" key="3">
    <source>
        <dbReference type="ARBA" id="ARBA00022692"/>
    </source>
</evidence>
<keyword evidence="2" id="KW-0813">Transport</keyword>
<feature type="transmembrane region" description="Helical" evidence="6">
    <location>
        <begin position="378"/>
        <end position="397"/>
    </location>
</feature>
<organism evidence="8 9">
    <name type="scientific">Rahnella woolbedingensis</name>
    <dbReference type="NCBI Taxonomy" id="1510574"/>
    <lineage>
        <taxon>Bacteria</taxon>
        <taxon>Pseudomonadati</taxon>
        <taxon>Pseudomonadota</taxon>
        <taxon>Gammaproteobacteria</taxon>
        <taxon>Enterobacterales</taxon>
        <taxon>Yersiniaceae</taxon>
        <taxon>Rahnella</taxon>
    </lineage>
</organism>
<comment type="subcellular location">
    <subcellularLocation>
        <location evidence="1">Membrane</location>
        <topology evidence="1">Multi-pass membrane protein</topology>
    </subcellularLocation>
</comment>
<dbReference type="RefSeq" id="WP_120135109.1">
    <property type="nucleotide sequence ID" value="NZ_RAHH01000043.1"/>
</dbReference>
<dbReference type="Pfam" id="PF03600">
    <property type="entry name" value="CitMHS"/>
    <property type="match status" value="1"/>
</dbReference>
<evidence type="ECO:0000256" key="1">
    <source>
        <dbReference type="ARBA" id="ARBA00004141"/>
    </source>
</evidence>
<evidence type="ECO:0000259" key="7">
    <source>
        <dbReference type="Pfam" id="PF03600"/>
    </source>
</evidence>
<dbReference type="Proteomes" id="UP000284908">
    <property type="component" value="Unassembled WGS sequence"/>
</dbReference>
<feature type="transmembrane region" description="Helical" evidence="6">
    <location>
        <begin position="280"/>
        <end position="301"/>
    </location>
</feature>
<keyword evidence="4 6" id="KW-1133">Transmembrane helix</keyword>
<evidence type="ECO:0000256" key="2">
    <source>
        <dbReference type="ARBA" id="ARBA00022448"/>
    </source>
</evidence>
<evidence type="ECO:0000313" key="8">
    <source>
        <dbReference type="EMBL" id="RJT34223.1"/>
    </source>
</evidence>
<dbReference type="InterPro" id="IPR014738">
    <property type="entry name" value="Citrate_transporter"/>
</dbReference>
<dbReference type="AlphaFoldDB" id="A0A419N2D6"/>
<dbReference type="EMBL" id="RAHH01000043">
    <property type="protein sequence ID" value="RJT34223.1"/>
    <property type="molecule type" value="Genomic_DNA"/>
</dbReference>
<evidence type="ECO:0000256" key="6">
    <source>
        <dbReference type="SAM" id="Phobius"/>
    </source>
</evidence>
<feature type="transmembrane region" description="Helical" evidence="6">
    <location>
        <begin position="322"/>
        <end position="341"/>
    </location>
</feature>
<feature type="transmembrane region" description="Helical" evidence="6">
    <location>
        <begin position="132"/>
        <end position="153"/>
    </location>
</feature>
<feature type="transmembrane region" description="Helical" evidence="6">
    <location>
        <begin position="409"/>
        <end position="429"/>
    </location>
</feature>
<evidence type="ECO:0000256" key="5">
    <source>
        <dbReference type="ARBA" id="ARBA00023136"/>
    </source>
</evidence>
<protein>
    <submittedName>
        <fullName evidence="8">Citrate transporter</fullName>
    </submittedName>
</protein>
<feature type="transmembrane region" description="Helical" evidence="6">
    <location>
        <begin position="232"/>
        <end position="265"/>
    </location>
</feature>
<dbReference type="GO" id="GO:0016020">
    <property type="term" value="C:membrane"/>
    <property type="evidence" value="ECO:0007669"/>
    <property type="project" value="UniProtKB-SubCell"/>
</dbReference>
<sequence length="432" mass="46968">MLIALSVLMLIFFIYLLMSKKLSALTALIIIPTIFALLGGFYSEMGDYVIKGLRSVAPNGIMILFAMLYFMVMTEAGMFDPLVNRIIKAVHGDPVKIYLGTVLLAFIVALDGDGATIYIIVLSAFLPIYKRIGFSLPMVCCLLLQVSGLGNMVPWGGPTARAVTSMQVDMSEVFVPLLPALMGCVIWTFVLAWIFGRRERARLAAAGHDFKMISEIKHDGEQRSRGPRTFCFNWLLTLLLLVGLCTEILPLAYLFMIAACIALIVNFPDLGMQKAQLEKHAAPIIAVASLIFAAGVFTGLFNGTGMVNAVGEALIRIIPDSVGPYLAPVTALLSIPMTWLVSNDVFYFGVLPILADAAQHHGITAAEMARASLIGQPVHILSPLVASTYLVVSMLKLDYSENQRFTFKWSLLSCLIMLVISLVLGIIPLSGA</sequence>
<keyword evidence="3 6" id="KW-0812">Transmembrane</keyword>
<comment type="caution">
    <text evidence="8">The sequence shown here is derived from an EMBL/GenBank/DDBJ whole genome shotgun (WGS) entry which is preliminary data.</text>
</comment>
<dbReference type="GO" id="GO:0015137">
    <property type="term" value="F:citrate transmembrane transporter activity"/>
    <property type="evidence" value="ECO:0007669"/>
    <property type="project" value="InterPro"/>
</dbReference>
<feature type="transmembrane region" description="Helical" evidence="6">
    <location>
        <begin position="29"/>
        <end position="49"/>
    </location>
</feature>
<evidence type="ECO:0000256" key="4">
    <source>
        <dbReference type="ARBA" id="ARBA00022989"/>
    </source>
</evidence>
<gene>
    <name evidence="8" type="ORF">D6C13_23635</name>
</gene>